<organism evidence="2 3">
    <name type="scientific">Strigomonas culicis</name>
    <dbReference type="NCBI Taxonomy" id="28005"/>
    <lineage>
        <taxon>Eukaryota</taxon>
        <taxon>Discoba</taxon>
        <taxon>Euglenozoa</taxon>
        <taxon>Kinetoplastea</taxon>
        <taxon>Metakinetoplastina</taxon>
        <taxon>Trypanosomatida</taxon>
        <taxon>Trypanosomatidae</taxon>
        <taxon>Strigomonadinae</taxon>
        <taxon>Strigomonas</taxon>
    </lineage>
</organism>
<protein>
    <submittedName>
        <fullName evidence="2">Uncharacterized protein</fullName>
    </submittedName>
</protein>
<reference evidence="2 3" key="1">
    <citation type="journal article" date="2013" name="PLoS ONE">
        <title>Predicting the Proteins of Angomonas deanei, Strigomonas culicis and Their Respective Endosymbionts Reveals New Aspects of the Trypanosomatidae Family.</title>
        <authorList>
            <person name="Motta M.C."/>
            <person name="Martins A.C."/>
            <person name="de Souza S.S."/>
            <person name="Catta-Preta C.M."/>
            <person name="Silva R."/>
            <person name="Klein C.C."/>
            <person name="de Almeida L.G."/>
            <person name="de Lima Cunha O."/>
            <person name="Ciapina L.P."/>
            <person name="Brocchi M."/>
            <person name="Colabardini A.C."/>
            <person name="de Araujo Lima B."/>
            <person name="Machado C.R."/>
            <person name="de Almeida Soares C.M."/>
            <person name="Probst C.M."/>
            <person name="de Menezes C.B."/>
            <person name="Thompson C.E."/>
            <person name="Bartholomeu D.C."/>
            <person name="Gradia D.F."/>
            <person name="Pavoni D.P."/>
            <person name="Grisard E.C."/>
            <person name="Fantinatti-Garboggini F."/>
            <person name="Marchini F.K."/>
            <person name="Rodrigues-Luiz G.F."/>
            <person name="Wagner G."/>
            <person name="Goldman G.H."/>
            <person name="Fietto J.L."/>
            <person name="Elias M.C."/>
            <person name="Goldman M.H."/>
            <person name="Sagot M.F."/>
            <person name="Pereira M."/>
            <person name="Stoco P.H."/>
            <person name="de Mendonca-Neto R.P."/>
            <person name="Teixeira S.M."/>
            <person name="Maciel T.E."/>
            <person name="de Oliveira Mendes T.A."/>
            <person name="Urmenyi T.P."/>
            <person name="de Souza W."/>
            <person name="Schenkman S."/>
            <person name="de Vasconcelos A.T."/>
        </authorList>
    </citation>
    <scope>NUCLEOTIDE SEQUENCE [LARGE SCALE GENOMIC DNA]</scope>
</reference>
<name>S9V1Z2_9TRYP</name>
<evidence type="ECO:0000313" key="3">
    <source>
        <dbReference type="Proteomes" id="UP000015354"/>
    </source>
</evidence>
<dbReference type="EMBL" id="ATMH01010856">
    <property type="protein sequence ID" value="EPY16840.1"/>
    <property type="molecule type" value="Genomic_DNA"/>
</dbReference>
<dbReference type="AlphaFoldDB" id="S9V1Z2"/>
<keyword evidence="3" id="KW-1185">Reference proteome</keyword>
<accession>S9V1Z2</accession>
<comment type="caution">
    <text evidence="2">The sequence shown here is derived from an EMBL/GenBank/DDBJ whole genome shotgun (WGS) entry which is preliminary data.</text>
</comment>
<evidence type="ECO:0000313" key="2">
    <source>
        <dbReference type="EMBL" id="EPY16840.1"/>
    </source>
</evidence>
<dbReference type="Proteomes" id="UP000015354">
    <property type="component" value="Unassembled WGS sequence"/>
</dbReference>
<feature type="region of interest" description="Disordered" evidence="1">
    <location>
        <begin position="39"/>
        <end position="67"/>
    </location>
</feature>
<evidence type="ECO:0000256" key="1">
    <source>
        <dbReference type="SAM" id="MobiDB-lite"/>
    </source>
</evidence>
<gene>
    <name evidence="2" type="ORF">STCU_10968</name>
</gene>
<dbReference type="OrthoDB" id="245726at2759"/>
<proteinExistence type="predicted"/>
<sequence length="100" mass="10453">MGGVPSRQAPDTYFSLLYGEHEVGLIPLTRAFFGRTQTDDAGTAKAKSSAPTAPLAEVKAADGGGSPRCGPRCWAEACAPSCPRRATRTYARSSLGFATM</sequence>